<keyword evidence="2" id="KW-1185">Reference proteome</keyword>
<gene>
    <name evidence="1" type="ORF">F4821DRAFT_245365</name>
</gene>
<protein>
    <submittedName>
        <fullName evidence="1">Uncharacterized protein</fullName>
    </submittedName>
</protein>
<accession>A0ACC0CRV2</accession>
<dbReference type="Proteomes" id="UP001497680">
    <property type="component" value="Unassembled WGS sequence"/>
</dbReference>
<comment type="caution">
    <text evidence="1">The sequence shown here is derived from an EMBL/GenBank/DDBJ whole genome shotgun (WGS) entry which is preliminary data.</text>
</comment>
<reference evidence="1 2" key="1">
    <citation type="journal article" date="2022" name="New Phytol.">
        <title>Ecological generalism drives hyperdiversity of secondary metabolite gene clusters in xylarialean endophytes.</title>
        <authorList>
            <person name="Franco M.E.E."/>
            <person name="Wisecaver J.H."/>
            <person name="Arnold A.E."/>
            <person name="Ju Y.M."/>
            <person name="Slot J.C."/>
            <person name="Ahrendt S."/>
            <person name="Moore L.P."/>
            <person name="Eastman K.E."/>
            <person name="Scott K."/>
            <person name="Konkel Z."/>
            <person name="Mondo S.J."/>
            <person name="Kuo A."/>
            <person name="Hayes R.D."/>
            <person name="Haridas S."/>
            <person name="Andreopoulos B."/>
            <person name="Riley R."/>
            <person name="LaButti K."/>
            <person name="Pangilinan J."/>
            <person name="Lipzen A."/>
            <person name="Amirebrahimi M."/>
            <person name="Yan J."/>
            <person name="Adam C."/>
            <person name="Keymanesh K."/>
            <person name="Ng V."/>
            <person name="Louie K."/>
            <person name="Northen T."/>
            <person name="Drula E."/>
            <person name="Henrissat B."/>
            <person name="Hsieh H.M."/>
            <person name="Youens-Clark K."/>
            <person name="Lutzoni F."/>
            <person name="Miadlikowska J."/>
            <person name="Eastwood D.C."/>
            <person name="Hamelin R.C."/>
            <person name="Grigoriev I.V."/>
            <person name="U'Ren J.M."/>
        </authorList>
    </citation>
    <scope>NUCLEOTIDE SEQUENCE [LARGE SCALE GENOMIC DNA]</scope>
    <source>
        <strain evidence="1 2">ER1909</strain>
    </source>
</reference>
<organism evidence="1 2">
    <name type="scientific">Hypoxylon rubiginosum</name>
    <dbReference type="NCBI Taxonomy" id="110542"/>
    <lineage>
        <taxon>Eukaryota</taxon>
        <taxon>Fungi</taxon>
        <taxon>Dikarya</taxon>
        <taxon>Ascomycota</taxon>
        <taxon>Pezizomycotina</taxon>
        <taxon>Sordariomycetes</taxon>
        <taxon>Xylariomycetidae</taxon>
        <taxon>Xylariales</taxon>
        <taxon>Hypoxylaceae</taxon>
        <taxon>Hypoxylon</taxon>
    </lineage>
</organism>
<name>A0ACC0CRV2_9PEZI</name>
<proteinExistence type="predicted"/>
<evidence type="ECO:0000313" key="1">
    <source>
        <dbReference type="EMBL" id="KAI6083191.1"/>
    </source>
</evidence>
<sequence length="631" mass="69213">MVRFVGSDATGLPLKRKQVAQACARCRRRKKRCFHNCDDRSNGLSPSSIETARLPSGDGEVASQALTDHPTPAPPPQFEALPEPTASPTREEHAARFVGDLSPEAILMEATSLCSTRDVSVRGGLGIWQPRAAPQLAKSNSALTTFPSRHAVQDMLKAYVWSHCLACCPPPSDYAVLRRIYVEKLDPIFPILGGHILDSPKDDIEEKVLQQIVSLAAAPDPEATRHLRLKSEGALLSRHNFCTSLSNSIQTIVDAGLFTDRIFLTRALAALSLYMQPSSPDEADVPALLSGRAIHQMHTLGLQMASEDNYTNSQATRTLFCCIWALDRINGAFYGRACLIHERDVGWNLNECIAAQAPPFRLFLMVIELLDKVIGLYRPGNRQEKDIIIELPIFEQMILDAGAARVSSGCLASLEIFYHSVAILSSQSPSENRSTALPAPATNSRRSLAADRITSIVGQEYPGQLSYFPIIPYGVSLSLSVSYRKMRHSNVPMYRSRGKQAFIANTSLLKSLDDTFWTAKTMVAMAEQVLQEMDKAVASITQETGLADASKRVEPVTRGPDELPLSGTGDAILDDPNRSIGDFSVLEAVPDLNIFDHFDPTFDLGAVDTALEGNLDFGTSSNWFDWQQLWG</sequence>
<dbReference type="EMBL" id="MU394356">
    <property type="protein sequence ID" value="KAI6083191.1"/>
    <property type="molecule type" value="Genomic_DNA"/>
</dbReference>
<evidence type="ECO:0000313" key="2">
    <source>
        <dbReference type="Proteomes" id="UP001497680"/>
    </source>
</evidence>